<protein>
    <submittedName>
        <fullName evidence="1">Sporulation protein Cse60</fullName>
    </submittedName>
</protein>
<keyword evidence="2" id="KW-1185">Reference proteome</keyword>
<comment type="caution">
    <text evidence="1">The sequence shown here is derived from an EMBL/GenBank/DDBJ whole genome shotgun (WGS) entry which is preliminary data.</text>
</comment>
<accession>A0ABT2WHH9</accession>
<evidence type="ECO:0000313" key="1">
    <source>
        <dbReference type="EMBL" id="MCU9595161.1"/>
    </source>
</evidence>
<sequence>MVSVKVFDYEHEKDLEIEINQFLKNLDEDQLIDIKYHVATMYEDDEEDQIYCFSAMVIYRK</sequence>
<organism evidence="1 2">
    <name type="scientific">Pallidibacillus thermolactis</name>
    <dbReference type="NCBI Taxonomy" id="251051"/>
    <lineage>
        <taxon>Bacteria</taxon>
        <taxon>Bacillati</taxon>
        <taxon>Bacillota</taxon>
        <taxon>Bacilli</taxon>
        <taxon>Bacillales</taxon>
        <taxon>Bacillaceae</taxon>
        <taxon>Pallidibacillus</taxon>
    </lineage>
</organism>
<dbReference type="InterPro" id="IPR020296">
    <property type="entry name" value="Spore_Cse60"/>
</dbReference>
<proteinExistence type="predicted"/>
<dbReference type="Proteomes" id="UP001208656">
    <property type="component" value="Unassembled WGS sequence"/>
</dbReference>
<gene>
    <name evidence="1" type="ORF">OEV82_12000</name>
</gene>
<evidence type="ECO:0000313" key="2">
    <source>
        <dbReference type="Proteomes" id="UP001208656"/>
    </source>
</evidence>
<dbReference type="Pfam" id="PF10957">
    <property type="entry name" value="Spore_Cse60"/>
    <property type="match status" value="1"/>
</dbReference>
<dbReference type="RefSeq" id="WP_173659406.1">
    <property type="nucleotide sequence ID" value="NZ_JAOUSE010000041.1"/>
</dbReference>
<name>A0ABT2WHH9_9BACI</name>
<reference evidence="1 2" key="1">
    <citation type="submission" date="2022-10" db="EMBL/GenBank/DDBJ databases">
        <title>Description of Fervidibacillus gen. nov. in the family Fervidibacillaceae fam. nov. with two species, Fervidibacillus albus sp. nov., and Fervidibacillus halotolerans sp. nov., isolated from tidal flat sediments.</title>
        <authorList>
            <person name="Kwon K.K."/>
            <person name="Yang S.-H."/>
        </authorList>
    </citation>
    <scope>NUCLEOTIDE SEQUENCE [LARGE SCALE GENOMIC DNA]</scope>
    <source>
        <strain evidence="1 2">DSM 23332</strain>
    </source>
</reference>
<dbReference type="EMBL" id="JAOUSE010000041">
    <property type="protein sequence ID" value="MCU9595161.1"/>
    <property type="molecule type" value="Genomic_DNA"/>
</dbReference>